<keyword evidence="2" id="KW-1015">Disulfide bond</keyword>
<keyword evidence="8" id="KW-1185">Reference proteome</keyword>
<dbReference type="InterPro" id="IPR036179">
    <property type="entry name" value="Ig-like_dom_sf"/>
</dbReference>
<dbReference type="Proteomes" id="UP000515145">
    <property type="component" value="Chromosome 2"/>
</dbReference>
<dbReference type="CDD" id="cd00096">
    <property type="entry name" value="Ig"/>
    <property type="match status" value="1"/>
</dbReference>
<dbReference type="PANTHER" id="PTHR44337:SF17">
    <property type="entry name" value="CARCINOEMBRYONIC ANTIGEN-RELATED CELL ADHESION MOLECULE 5 ISOFORM X1"/>
    <property type="match status" value="1"/>
</dbReference>
<gene>
    <name evidence="9" type="primary">LOC114431638</name>
</gene>
<feature type="signal peptide" evidence="6">
    <location>
        <begin position="1"/>
        <end position="20"/>
    </location>
</feature>
<organism evidence="8 9">
    <name type="scientific">Parambassis ranga</name>
    <name type="common">Indian glassy fish</name>
    <dbReference type="NCBI Taxonomy" id="210632"/>
    <lineage>
        <taxon>Eukaryota</taxon>
        <taxon>Metazoa</taxon>
        <taxon>Chordata</taxon>
        <taxon>Craniata</taxon>
        <taxon>Vertebrata</taxon>
        <taxon>Euteleostomi</taxon>
        <taxon>Actinopterygii</taxon>
        <taxon>Neopterygii</taxon>
        <taxon>Teleostei</taxon>
        <taxon>Neoteleostei</taxon>
        <taxon>Acanthomorphata</taxon>
        <taxon>Ovalentaria</taxon>
        <taxon>Ambassidae</taxon>
        <taxon>Parambassis</taxon>
    </lineage>
</organism>
<keyword evidence="5" id="KW-1133">Transmembrane helix</keyword>
<keyword evidence="3" id="KW-0325">Glycoprotein</keyword>
<sequence length="557" mass="59111">MDLLLAPLLLLLSLHGFCAANGILPAGPVDAIVGNNVTIKTLVVNPVFTFIIWNYNGGSDPINIATRTKAGGLKVNALYTGRVNVDPVNGSLQLAALKPADSGDYSISIVSDDGTTETAEIKVRVLEPLSNIAIKSNVPTAIERNTTVELTCSAKGSYLKFTWTNGTVPISADGKRLMQKDTDSSSVLTITDVFRSDLVGPIYCTAVHPLETAKSAPFNLTVYYGPEAVTITATKPDKYIRAKSDFNLTCSAGSNPPAVLAWYRNNDLMKASGPVLTLKVIEELGFGKQMDNYTCRAQNTETKSAVASSVVSFAVMEAISGAKITSSTATLIAGNSTANLSCQATAGTVATTTWLKDGAQLANSTRVVISTDKRSVLIRPVQKEDNGKYTCELTNPVNTDTAAFDLVVNYGPEQPTIEGNNKVEEKDLVTLTCKAASIPPPTFTWKFNDTLTDTTTHEYTISNAEYKDTGLYTCEAHNAVTGMTSSNSHLLTVKAEGELDELSGLSEGAIAGIVVGVIAALAVAIGLFFYCRQKVPTNGAKVSTGSTLLENRVDSPY</sequence>
<evidence type="ECO:0000313" key="9">
    <source>
        <dbReference type="RefSeq" id="XP_028255010.1"/>
    </source>
</evidence>
<dbReference type="Pfam" id="PF13927">
    <property type="entry name" value="Ig_3"/>
    <property type="match status" value="1"/>
</dbReference>
<name>A0A6P7HHB9_9TELE</name>
<dbReference type="SMART" id="SM00409">
    <property type="entry name" value="IG"/>
    <property type="match status" value="5"/>
</dbReference>
<evidence type="ECO:0000256" key="2">
    <source>
        <dbReference type="ARBA" id="ARBA00023157"/>
    </source>
</evidence>
<keyword evidence="5" id="KW-0812">Transmembrane</keyword>
<dbReference type="GeneID" id="114431638"/>
<feature type="domain" description="Ig-like" evidence="7">
    <location>
        <begin position="226"/>
        <end position="312"/>
    </location>
</feature>
<proteinExistence type="predicted"/>
<keyword evidence="4" id="KW-0393">Immunoglobulin domain</keyword>
<feature type="chain" id="PRO_5027744407" evidence="6">
    <location>
        <begin position="21"/>
        <end position="557"/>
    </location>
</feature>
<keyword evidence="1 6" id="KW-0732">Signal</keyword>
<dbReference type="InterPro" id="IPR003599">
    <property type="entry name" value="Ig_sub"/>
</dbReference>
<dbReference type="Pfam" id="PF07679">
    <property type="entry name" value="I-set"/>
    <property type="match status" value="2"/>
</dbReference>
<protein>
    <submittedName>
        <fullName evidence="9">Carcinoembryonic antigen-related cell adhesion molecule 1 isoform X1</fullName>
    </submittedName>
</protein>
<dbReference type="InParanoid" id="A0A6P7HHB9"/>
<dbReference type="FunCoup" id="A0A6P7HHB9">
    <property type="interactions" value="271"/>
</dbReference>
<dbReference type="AlphaFoldDB" id="A0A6P7HHB9"/>
<dbReference type="OrthoDB" id="6353782at2759"/>
<evidence type="ECO:0000256" key="4">
    <source>
        <dbReference type="ARBA" id="ARBA00023319"/>
    </source>
</evidence>
<dbReference type="RefSeq" id="XP_028255010.1">
    <property type="nucleotide sequence ID" value="XM_028399209.1"/>
</dbReference>
<evidence type="ECO:0000256" key="5">
    <source>
        <dbReference type="SAM" id="Phobius"/>
    </source>
</evidence>
<dbReference type="SUPFAM" id="SSF48726">
    <property type="entry name" value="Immunoglobulin"/>
    <property type="match status" value="4"/>
</dbReference>
<dbReference type="InterPro" id="IPR013098">
    <property type="entry name" value="Ig_I-set"/>
</dbReference>
<feature type="domain" description="Ig-like" evidence="7">
    <location>
        <begin position="128"/>
        <end position="221"/>
    </location>
</feature>
<dbReference type="PROSITE" id="PS50835">
    <property type="entry name" value="IG_LIKE"/>
    <property type="match status" value="4"/>
</dbReference>
<dbReference type="SMART" id="SM00408">
    <property type="entry name" value="IGc2"/>
    <property type="match status" value="3"/>
</dbReference>
<dbReference type="InterPro" id="IPR007110">
    <property type="entry name" value="Ig-like_dom"/>
</dbReference>
<dbReference type="Gene3D" id="2.60.40.10">
    <property type="entry name" value="Immunoglobulins"/>
    <property type="match status" value="5"/>
</dbReference>
<evidence type="ECO:0000256" key="6">
    <source>
        <dbReference type="SAM" id="SignalP"/>
    </source>
</evidence>
<feature type="domain" description="Ig-like" evidence="7">
    <location>
        <begin position="412"/>
        <end position="492"/>
    </location>
</feature>
<dbReference type="PANTHER" id="PTHR44337">
    <property type="entry name" value="CARCINOEMBRYONIC ANTIGEN-RELATED CELL ADHESION MOLECULE 8"/>
    <property type="match status" value="1"/>
</dbReference>
<feature type="domain" description="Ig-like" evidence="7">
    <location>
        <begin position="317"/>
        <end position="409"/>
    </location>
</feature>
<dbReference type="InterPro" id="IPR052598">
    <property type="entry name" value="IgSF_CEA-related"/>
</dbReference>
<evidence type="ECO:0000256" key="3">
    <source>
        <dbReference type="ARBA" id="ARBA00023180"/>
    </source>
</evidence>
<dbReference type="InterPro" id="IPR013783">
    <property type="entry name" value="Ig-like_fold"/>
</dbReference>
<keyword evidence="5" id="KW-0472">Membrane</keyword>
<dbReference type="Pfam" id="PF13895">
    <property type="entry name" value="Ig_2"/>
    <property type="match status" value="1"/>
</dbReference>
<feature type="transmembrane region" description="Helical" evidence="5">
    <location>
        <begin position="509"/>
        <end position="531"/>
    </location>
</feature>
<dbReference type="InterPro" id="IPR003598">
    <property type="entry name" value="Ig_sub2"/>
</dbReference>
<evidence type="ECO:0000256" key="1">
    <source>
        <dbReference type="ARBA" id="ARBA00022729"/>
    </source>
</evidence>
<accession>A0A6P7HHB9</accession>
<evidence type="ECO:0000313" key="8">
    <source>
        <dbReference type="Proteomes" id="UP000515145"/>
    </source>
</evidence>
<evidence type="ECO:0000259" key="7">
    <source>
        <dbReference type="PROSITE" id="PS50835"/>
    </source>
</evidence>
<reference evidence="9" key="1">
    <citation type="submission" date="2025-08" db="UniProtKB">
        <authorList>
            <consortium name="RefSeq"/>
        </authorList>
    </citation>
    <scope>IDENTIFICATION</scope>
</reference>